<evidence type="ECO:0000256" key="8">
    <source>
        <dbReference type="ARBA" id="ARBA00023163"/>
    </source>
</evidence>
<protein>
    <submittedName>
        <fullName evidence="14">Homeobox D3</fullName>
    </submittedName>
</protein>
<dbReference type="InterPro" id="IPR001827">
    <property type="entry name" value="Homeobox_Antennapedia_CS"/>
</dbReference>
<comment type="similarity">
    <text evidence="3">Belongs to the Antp homeobox family.</text>
</comment>
<reference evidence="14" key="2">
    <citation type="submission" date="2025-09" db="UniProtKB">
        <authorList>
            <consortium name="Ensembl"/>
        </authorList>
    </citation>
    <scope>IDENTIFICATION</scope>
    <source>
        <strain evidence="14">Glennie</strain>
    </source>
</reference>
<evidence type="ECO:0000256" key="1">
    <source>
        <dbReference type="ARBA" id="ARBA00003263"/>
    </source>
</evidence>
<evidence type="ECO:0000313" key="15">
    <source>
        <dbReference type="Proteomes" id="UP000002279"/>
    </source>
</evidence>
<sequence length="477" mass="51898">MNEGRTMHRFQTGCPLGQSPVQSEPENKWQLENEGREDGGSQCYLTWVTRTQRSLSARCRRLPTMRTRASSGVMATVRPPTPMAMAQPISLTHRLPLPRPLTRTTQARLAPSRAQHHSGPQPTRAVSSMAVVCDRVREADRVEVVAVSPLASMQNNSLHHHLPPPPTLPPSSPPNSGGTTPAKKAKGGPNTSGSSSATISKQIFPWMKESRQNSKQKNSCTTSGTHLGESCEDKSPPGPASKRVRTAYTSAQLVELEKEFHFNRYLCRPRRVEMANLLNLTERQIKIWFQNRRMKYKKDQKAKGIMHSPVGQSPERSPPLSGAGQVGYSAGPLPPVTGLGYDAPSPPSFAKSQQNMYGLAAYTAPLSSCLPQQKRYPGPEYEHHPMQSSGGFASASLQGSPVYVGGSFVDSMPASGPVFNLGHLSHPSSASVDYSCAAQIPGNHHHGPCDPHPTYTDLTSHHTSQGRIQEAPKLTHL</sequence>
<dbReference type="InterPro" id="IPR009057">
    <property type="entry name" value="Homeodomain-like_sf"/>
</dbReference>
<dbReference type="InterPro" id="IPR020479">
    <property type="entry name" value="HD_metazoa"/>
</dbReference>
<evidence type="ECO:0000256" key="2">
    <source>
        <dbReference type="ARBA" id="ARBA00004123"/>
    </source>
</evidence>
<dbReference type="SMART" id="SM00389">
    <property type="entry name" value="HOX"/>
    <property type="match status" value="1"/>
</dbReference>
<dbReference type="Gene3D" id="1.10.10.60">
    <property type="entry name" value="Homeodomain-like"/>
    <property type="match status" value="1"/>
</dbReference>
<dbReference type="PROSITE" id="PS00027">
    <property type="entry name" value="HOMEOBOX_1"/>
    <property type="match status" value="1"/>
</dbReference>
<dbReference type="GO" id="GO:0006351">
    <property type="term" value="P:DNA-templated transcription"/>
    <property type="evidence" value="ECO:0007669"/>
    <property type="project" value="Ensembl"/>
</dbReference>
<feature type="region of interest" description="Disordered" evidence="12">
    <location>
        <begin position="1"/>
        <end position="27"/>
    </location>
</feature>
<dbReference type="PANTHER" id="PTHR45664:SF5">
    <property type="entry name" value="HOMEOBOX PROTEIN HOX-D3"/>
    <property type="match status" value="1"/>
</dbReference>
<dbReference type="InterPro" id="IPR001356">
    <property type="entry name" value="HD"/>
</dbReference>
<accession>A0A6I8P3N3</accession>
<comment type="function">
    <text evidence="1">Sequence-specific transcription factor which is part of a developmental regulatory system that provides cells with specific positional identities on the anterior-posterior axis.</text>
</comment>
<dbReference type="InterPro" id="IPR025281">
    <property type="entry name" value="DUF4074"/>
</dbReference>
<dbReference type="Pfam" id="PF13293">
    <property type="entry name" value="DUF4074"/>
    <property type="match status" value="1"/>
</dbReference>
<name>A0A6I8P3N3_ORNAN</name>
<feature type="DNA-binding region" description="Homeobox" evidence="10">
    <location>
        <begin position="241"/>
        <end position="300"/>
    </location>
</feature>
<dbReference type="GeneTree" id="ENSGT00940000160027"/>
<dbReference type="GO" id="GO:0051216">
    <property type="term" value="P:cartilage development"/>
    <property type="evidence" value="ECO:0007669"/>
    <property type="project" value="Ensembl"/>
</dbReference>
<comment type="subcellular location">
    <subcellularLocation>
        <location evidence="2 10 11">Nucleus</location>
    </subcellularLocation>
</comment>
<dbReference type="GO" id="GO:0005634">
    <property type="term" value="C:nucleus"/>
    <property type="evidence" value="ECO:0000318"/>
    <property type="project" value="GO_Central"/>
</dbReference>
<evidence type="ECO:0000256" key="6">
    <source>
        <dbReference type="ARBA" id="ARBA00023125"/>
    </source>
</evidence>
<dbReference type="GO" id="GO:0000978">
    <property type="term" value="F:RNA polymerase II cis-regulatory region sequence-specific DNA binding"/>
    <property type="evidence" value="ECO:0000318"/>
    <property type="project" value="GO_Central"/>
</dbReference>
<dbReference type="InterPro" id="IPR017970">
    <property type="entry name" value="Homeobox_CS"/>
</dbReference>
<feature type="compositionally biased region" description="Polar residues" evidence="12">
    <location>
        <begin position="456"/>
        <end position="467"/>
    </location>
</feature>
<dbReference type="SUPFAM" id="SSF46689">
    <property type="entry name" value="Homeodomain-like"/>
    <property type="match status" value="1"/>
</dbReference>
<evidence type="ECO:0000256" key="5">
    <source>
        <dbReference type="ARBA" id="ARBA00023015"/>
    </source>
</evidence>
<keyword evidence="4" id="KW-0217">Developmental protein</keyword>
<dbReference type="GO" id="GO:0030878">
    <property type="term" value="P:thyroid gland development"/>
    <property type="evidence" value="ECO:0007669"/>
    <property type="project" value="Ensembl"/>
</dbReference>
<evidence type="ECO:0000313" key="14">
    <source>
        <dbReference type="Ensembl" id="ENSOANP00000047064.1"/>
    </source>
</evidence>
<dbReference type="GO" id="GO:0048704">
    <property type="term" value="P:embryonic skeletal system morphogenesis"/>
    <property type="evidence" value="ECO:0000318"/>
    <property type="project" value="GO_Central"/>
</dbReference>
<dbReference type="GO" id="GO:0010628">
    <property type="term" value="P:positive regulation of gene expression"/>
    <property type="evidence" value="ECO:0007669"/>
    <property type="project" value="Ensembl"/>
</dbReference>
<keyword evidence="6 10" id="KW-0238">DNA-binding</keyword>
<dbReference type="GO" id="GO:0000981">
    <property type="term" value="F:DNA-binding transcription factor activity, RNA polymerase II-specific"/>
    <property type="evidence" value="ECO:0000318"/>
    <property type="project" value="GO_Central"/>
</dbReference>
<evidence type="ECO:0000256" key="3">
    <source>
        <dbReference type="ARBA" id="ARBA00009107"/>
    </source>
</evidence>
<proteinExistence type="inferred from homology"/>
<feature type="region of interest" description="Disordered" evidence="12">
    <location>
        <begin position="306"/>
        <end position="325"/>
    </location>
</feature>
<dbReference type="OMA" id="YPYGAAH"/>
<dbReference type="AlphaFoldDB" id="A0A6I8P3N3"/>
<feature type="region of interest" description="Disordered" evidence="12">
    <location>
        <begin position="155"/>
        <end position="243"/>
    </location>
</feature>
<organism evidence="14 15">
    <name type="scientific">Ornithorhynchus anatinus</name>
    <name type="common">Duckbill platypus</name>
    <dbReference type="NCBI Taxonomy" id="9258"/>
    <lineage>
        <taxon>Eukaryota</taxon>
        <taxon>Metazoa</taxon>
        <taxon>Chordata</taxon>
        <taxon>Craniata</taxon>
        <taxon>Vertebrata</taxon>
        <taxon>Euteleostomi</taxon>
        <taxon>Mammalia</taxon>
        <taxon>Monotremata</taxon>
        <taxon>Ornithorhynchidae</taxon>
        <taxon>Ornithorhynchus</taxon>
    </lineage>
</organism>
<feature type="compositionally biased region" description="Polar residues" evidence="12">
    <location>
        <begin position="191"/>
        <end position="201"/>
    </location>
</feature>
<evidence type="ECO:0000256" key="7">
    <source>
        <dbReference type="ARBA" id="ARBA00023155"/>
    </source>
</evidence>
<dbReference type="GO" id="GO:0009952">
    <property type="term" value="P:anterior/posterior pattern specification"/>
    <property type="evidence" value="ECO:0000318"/>
    <property type="project" value="GO_Central"/>
</dbReference>
<gene>
    <name evidence="14" type="primary">HOXD3</name>
</gene>
<dbReference type="PRINTS" id="PR00024">
    <property type="entry name" value="HOMEOBOX"/>
</dbReference>
<dbReference type="GO" id="GO:0021615">
    <property type="term" value="P:glossopharyngeal nerve morphogenesis"/>
    <property type="evidence" value="ECO:0007669"/>
    <property type="project" value="Ensembl"/>
</dbReference>
<reference evidence="14" key="1">
    <citation type="submission" date="2025-08" db="UniProtKB">
        <authorList>
            <consortium name="Ensembl"/>
        </authorList>
    </citation>
    <scope>IDENTIFICATION</scope>
    <source>
        <strain evidence="14">Glennie</strain>
    </source>
</reference>
<evidence type="ECO:0000259" key="13">
    <source>
        <dbReference type="PROSITE" id="PS50071"/>
    </source>
</evidence>
<dbReference type="Ensembl" id="ENSOANT00000064816.1">
    <property type="protein sequence ID" value="ENSOANP00000047064.1"/>
    <property type="gene ID" value="ENSOANG00000038024.1"/>
</dbReference>
<keyword evidence="5" id="KW-0805">Transcription regulation</keyword>
<dbReference type="PROSITE" id="PS50071">
    <property type="entry name" value="HOMEOBOX_2"/>
    <property type="match status" value="1"/>
</dbReference>
<feature type="compositionally biased region" description="Pro residues" evidence="12">
    <location>
        <begin position="163"/>
        <end position="173"/>
    </location>
</feature>
<dbReference type="InParanoid" id="A0A6I8P3N3"/>
<feature type="domain" description="Homeobox" evidence="13">
    <location>
        <begin position="239"/>
        <end position="299"/>
    </location>
</feature>
<evidence type="ECO:0000256" key="9">
    <source>
        <dbReference type="ARBA" id="ARBA00023242"/>
    </source>
</evidence>
<evidence type="ECO:0000256" key="10">
    <source>
        <dbReference type="PROSITE-ProRule" id="PRU00108"/>
    </source>
</evidence>
<dbReference type="PROSITE" id="PS00032">
    <property type="entry name" value="ANTENNAPEDIA"/>
    <property type="match status" value="1"/>
</dbReference>
<dbReference type="PANTHER" id="PTHR45664">
    <property type="entry name" value="PROTEIN ZERKNUELLT 1-RELATED"/>
    <property type="match status" value="1"/>
</dbReference>
<dbReference type="Bgee" id="ENSOANG00000038024">
    <property type="expression patterns" value="Expressed in adult mammalian kidney and 4 other cell types or tissues"/>
</dbReference>
<dbReference type="GO" id="GO:0007219">
    <property type="term" value="P:Notch signaling pathway"/>
    <property type="evidence" value="ECO:0007669"/>
    <property type="project" value="Ensembl"/>
</dbReference>
<dbReference type="GO" id="GO:0007160">
    <property type="term" value="P:cell-matrix adhesion"/>
    <property type="evidence" value="ECO:0007669"/>
    <property type="project" value="Ensembl"/>
</dbReference>
<dbReference type="CDD" id="cd00086">
    <property type="entry name" value="homeodomain"/>
    <property type="match status" value="1"/>
</dbReference>
<dbReference type="GO" id="GO:0001228">
    <property type="term" value="F:DNA-binding transcription activator activity, RNA polymerase II-specific"/>
    <property type="evidence" value="ECO:0007669"/>
    <property type="project" value="Ensembl"/>
</dbReference>
<dbReference type="GO" id="GO:0045666">
    <property type="term" value="P:positive regulation of neuron differentiation"/>
    <property type="evidence" value="ECO:0007669"/>
    <property type="project" value="Ensembl"/>
</dbReference>
<keyword evidence="9 10" id="KW-0539">Nucleus</keyword>
<feature type="compositionally biased region" description="Polar residues" evidence="12">
    <location>
        <begin position="213"/>
        <end position="225"/>
    </location>
</feature>
<dbReference type="GO" id="GO:0016235">
    <property type="term" value="C:aggresome"/>
    <property type="evidence" value="ECO:0007669"/>
    <property type="project" value="Ensembl"/>
</dbReference>
<keyword evidence="7 10" id="KW-0371">Homeobox</keyword>
<feature type="region of interest" description="Disordered" evidence="12">
    <location>
        <begin position="106"/>
        <end position="126"/>
    </location>
</feature>
<dbReference type="Proteomes" id="UP000002279">
    <property type="component" value="Unplaced"/>
</dbReference>
<keyword evidence="15" id="KW-1185">Reference proteome</keyword>
<dbReference type="GO" id="GO:0016604">
    <property type="term" value="C:nuclear body"/>
    <property type="evidence" value="ECO:0007669"/>
    <property type="project" value="Ensembl"/>
</dbReference>
<keyword evidence="8" id="KW-0804">Transcription</keyword>
<evidence type="ECO:0000256" key="4">
    <source>
        <dbReference type="ARBA" id="ARBA00022473"/>
    </source>
</evidence>
<dbReference type="Pfam" id="PF00046">
    <property type="entry name" value="Homeodomain"/>
    <property type="match status" value="1"/>
</dbReference>
<evidence type="ECO:0000256" key="12">
    <source>
        <dbReference type="SAM" id="MobiDB-lite"/>
    </source>
</evidence>
<dbReference type="GO" id="GO:0006357">
    <property type="term" value="P:regulation of transcription by RNA polymerase II"/>
    <property type="evidence" value="ECO:0000318"/>
    <property type="project" value="GO_Central"/>
</dbReference>
<feature type="region of interest" description="Disordered" evidence="12">
    <location>
        <begin position="445"/>
        <end position="477"/>
    </location>
</feature>
<evidence type="ECO:0000256" key="11">
    <source>
        <dbReference type="RuleBase" id="RU000682"/>
    </source>
</evidence>
<dbReference type="FunFam" id="1.10.10.60:FF:000094">
    <property type="entry name" value="Homeobox protein Hox-A3"/>
    <property type="match status" value="1"/>
</dbReference>
<dbReference type="FunCoup" id="A0A6I8P3N3">
    <property type="interactions" value="914"/>
</dbReference>